<organism evidence="2 3">
    <name type="scientific">Rufibacter hautae</name>
    <dbReference type="NCBI Taxonomy" id="2595005"/>
    <lineage>
        <taxon>Bacteria</taxon>
        <taxon>Pseudomonadati</taxon>
        <taxon>Bacteroidota</taxon>
        <taxon>Cytophagia</taxon>
        <taxon>Cytophagales</taxon>
        <taxon>Hymenobacteraceae</taxon>
        <taxon>Rufibacter</taxon>
    </lineage>
</organism>
<protein>
    <submittedName>
        <fullName evidence="2">Enoyl-CoA hydratase/isomerase family protein</fullName>
    </submittedName>
</protein>
<dbReference type="GO" id="GO:0016853">
    <property type="term" value="F:isomerase activity"/>
    <property type="evidence" value="ECO:0007669"/>
    <property type="project" value="UniProtKB-KW"/>
</dbReference>
<dbReference type="PANTHER" id="PTHR42964">
    <property type="entry name" value="ENOYL-COA HYDRATASE"/>
    <property type="match status" value="1"/>
</dbReference>
<comment type="caution">
    <text evidence="2">The sequence shown here is derived from an EMBL/GenBank/DDBJ whole genome shotgun (WGS) entry which is preliminary data.</text>
</comment>
<dbReference type="SUPFAM" id="SSF52096">
    <property type="entry name" value="ClpP/crotonase"/>
    <property type="match status" value="1"/>
</dbReference>
<evidence type="ECO:0000256" key="1">
    <source>
        <dbReference type="ARBA" id="ARBA00005254"/>
    </source>
</evidence>
<dbReference type="Pfam" id="PF00378">
    <property type="entry name" value="ECH_1"/>
    <property type="match status" value="1"/>
</dbReference>
<dbReference type="CDD" id="cd06558">
    <property type="entry name" value="crotonase-like"/>
    <property type="match status" value="1"/>
</dbReference>
<name>A0A5B6TAQ1_9BACT</name>
<dbReference type="EMBL" id="VKKY01000002">
    <property type="protein sequence ID" value="KAA3437529.1"/>
    <property type="molecule type" value="Genomic_DNA"/>
</dbReference>
<evidence type="ECO:0000313" key="2">
    <source>
        <dbReference type="EMBL" id="KAA3437529.1"/>
    </source>
</evidence>
<comment type="similarity">
    <text evidence="1">Belongs to the enoyl-CoA hydratase/isomerase family.</text>
</comment>
<dbReference type="InterPro" id="IPR001753">
    <property type="entry name" value="Enoyl-CoA_hydra/iso"/>
</dbReference>
<dbReference type="PANTHER" id="PTHR42964:SF1">
    <property type="entry name" value="POLYKETIDE BIOSYNTHESIS ENOYL-COA HYDRATASE PKSH-RELATED"/>
    <property type="match status" value="1"/>
</dbReference>
<dbReference type="OrthoDB" id="9775794at2"/>
<proteinExistence type="inferred from homology"/>
<dbReference type="Gene3D" id="3.90.226.10">
    <property type="entry name" value="2-enoyl-CoA Hydratase, Chain A, domain 1"/>
    <property type="match status" value="1"/>
</dbReference>
<sequence length="270" mass="30105">MRQSHTPAPETFALQYVNYHCTDRVASITLNRPEKRNALNYQMVTELKHAFDTAENDDECKVVILKATGQAFCAGADLEYLQQLKNNSYAENLEDSSHLMQLFYQIYTLKKVVIAQVSGPAIASGCGLATVCDFTYTVPSARFGYTEVKIGFLPAIVKVFLLRKIGEARSKELLLTGDLISAEKAKAFGLVNEVVPEDELDQAVRDLAQRLCVQNSGQAMEVTKEMIARVQELPLRDALEYAAERNALARATEDCQLGIQAFLDKQPMTW</sequence>
<keyword evidence="2" id="KW-0413">Isomerase</keyword>
<gene>
    <name evidence="2" type="ORF">FOA19_09430</name>
</gene>
<dbReference type="InterPro" id="IPR014748">
    <property type="entry name" value="Enoyl-CoA_hydra_C"/>
</dbReference>
<dbReference type="InterPro" id="IPR029045">
    <property type="entry name" value="ClpP/crotonase-like_dom_sf"/>
</dbReference>
<dbReference type="Proteomes" id="UP000324133">
    <property type="component" value="Unassembled WGS sequence"/>
</dbReference>
<dbReference type="Gene3D" id="1.10.12.10">
    <property type="entry name" value="Lyase 2-enoyl-coa Hydratase, Chain A, domain 2"/>
    <property type="match status" value="1"/>
</dbReference>
<keyword evidence="3" id="KW-1185">Reference proteome</keyword>
<evidence type="ECO:0000313" key="3">
    <source>
        <dbReference type="Proteomes" id="UP000324133"/>
    </source>
</evidence>
<accession>A0A5B6TAQ1</accession>
<dbReference type="InterPro" id="IPR051683">
    <property type="entry name" value="Enoyl-CoA_Hydratase/Isomerase"/>
</dbReference>
<dbReference type="AlphaFoldDB" id="A0A5B6TAQ1"/>
<reference evidence="2 3" key="1">
    <citation type="submission" date="2019-07" db="EMBL/GenBank/DDBJ databases">
        <title>Rufibacter sp. nov., isolated from lake sediment.</title>
        <authorList>
            <person name="Qu J.-H."/>
        </authorList>
    </citation>
    <scope>NUCLEOTIDE SEQUENCE [LARGE SCALE GENOMIC DNA]</scope>
    <source>
        <strain evidence="2 3">NBS58-1</strain>
    </source>
</reference>